<accession>A0A841EC98</accession>
<organism evidence="2 3">
    <name type="scientific">Streptomonospora salina</name>
    <dbReference type="NCBI Taxonomy" id="104205"/>
    <lineage>
        <taxon>Bacteria</taxon>
        <taxon>Bacillati</taxon>
        <taxon>Actinomycetota</taxon>
        <taxon>Actinomycetes</taxon>
        <taxon>Streptosporangiales</taxon>
        <taxon>Nocardiopsidaceae</taxon>
        <taxon>Streptomonospora</taxon>
    </lineage>
</organism>
<name>A0A841EC98_9ACTN</name>
<feature type="transmembrane region" description="Helical" evidence="1">
    <location>
        <begin position="21"/>
        <end position="41"/>
    </location>
</feature>
<comment type="caution">
    <text evidence="2">The sequence shown here is derived from an EMBL/GenBank/DDBJ whole genome shotgun (WGS) entry which is preliminary data.</text>
</comment>
<keyword evidence="1" id="KW-1133">Transmembrane helix</keyword>
<evidence type="ECO:0000313" key="2">
    <source>
        <dbReference type="EMBL" id="MBB6000712.1"/>
    </source>
</evidence>
<sequence length="138" mass="14053">MSASNGSAAPVAPRRILHAGSLRMIGAGLMLIIGAFTPWMYTPLVTMQAMHGPGLWLLCCGVVAVAGALLPYRRLALAHALIPAAAGGALVVWQLGLIAYHSAATDTWGTMLPGASMVIVGGGVAILISAARRMHSAG</sequence>
<evidence type="ECO:0000313" key="3">
    <source>
        <dbReference type="Proteomes" id="UP000578077"/>
    </source>
</evidence>
<keyword evidence="1" id="KW-0812">Transmembrane</keyword>
<keyword evidence="3" id="KW-1185">Reference proteome</keyword>
<feature type="transmembrane region" description="Helical" evidence="1">
    <location>
        <begin position="112"/>
        <end position="131"/>
    </location>
</feature>
<evidence type="ECO:0000256" key="1">
    <source>
        <dbReference type="SAM" id="Phobius"/>
    </source>
</evidence>
<evidence type="ECO:0008006" key="4">
    <source>
        <dbReference type="Google" id="ProtNLM"/>
    </source>
</evidence>
<proteinExistence type="predicted"/>
<protein>
    <recommendedName>
        <fullName evidence="4">Integral membrane protein</fullName>
    </recommendedName>
</protein>
<dbReference type="AlphaFoldDB" id="A0A841EC98"/>
<dbReference type="RefSeq" id="WP_184638322.1">
    <property type="nucleotide sequence ID" value="NZ_BAABKT010000038.1"/>
</dbReference>
<feature type="transmembrane region" description="Helical" evidence="1">
    <location>
        <begin position="53"/>
        <end position="70"/>
    </location>
</feature>
<dbReference type="Proteomes" id="UP000578077">
    <property type="component" value="Unassembled WGS sequence"/>
</dbReference>
<feature type="transmembrane region" description="Helical" evidence="1">
    <location>
        <begin position="77"/>
        <end position="100"/>
    </location>
</feature>
<gene>
    <name evidence="2" type="ORF">HNR25_004463</name>
</gene>
<keyword evidence="1" id="KW-0472">Membrane</keyword>
<reference evidence="2 3" key="1">
    <citation type="submission" date="2020-08" db="EMBL/GenBank/DDBJ databases">
        <title>Sequencing the genomes of 1000 actinobacteria strains.</title>
        <authorList>
            <person name="Klenk H.-P."/>
        </authorList>
    </citation>
    <scope>NUCLEOTIDE SEQUENCE [LARGE SCALE GENOMIC DNA]</scope>
    <source>
        <strain evidence="2 3">DSM 44593</strain>
    </source>
</reference>
<dbReference type="EMBL" id="JACHLY010000001">
    <property type="protein sequence ID" value="MBB6000712.1"/>
    <property type="molecule type" value="Genomic_DNA"/>
</dbReference>